<dbReference type="STRING" id="1420851.AU255_08955"/>
<reference evidence="3 4" key="1">
    <citation type="submission" date="2015-12" db="EMBL/GenBank/DDBJ databases">
        <authorList>
            <person name="Shamseldin A."/>
            <person name="Moawad H."/>
            <person name="Abd El-Rahim W.M."/>
            <person name="Sadowsky M.J."/>
        </authorList>
    </citation>
    <scope>NUCLEOTIDE SEQUENCE [LARGE SCALE GENOMIC DNA]</scope>
    <source>
        <strain evidence="3 4">WF1</strain>
    </source>
</reference>
<dbReference type="Proteomes" id="UP000191980">
    <property type="component" value="Unassembled WGS sequence"/>
</dbReference>
<dbReference type="GO" id="GO:0005525">
    <property type="term" value="F:GTP binding"/>
    <property type="evidence" value="ECO:0007669"/>
    <property type="project" value="InterPro"/>
</dbReference>
<evidence type="ECO:0000256" key="1">
    <source>
        <dbReference type="SAM" id="Phobius"/>
    </source>
</evidence>
<proteinExistence type="predicted"/>
<organism evidence="3 4">
    <name type="scientific">Methyloprofundus sedimenti</name>
    <dbReference type="NCBI Taxonomy" id="1420851"/>
    <lineage>
        <taxon>Bacteria</taxon>
        <taxon>Pseudomonadati</taxon>
        <taxon>Pseudomonadota</taxon>
        <taxon>Gammaproteobacteria</taxon>
        <taxon>Methylococcales</taxon>
        <taxon>Methylococcaceae</taxon>
        <taxon>Methyloprofundus</taxon>
    </lineage>
</organism>
<dbReference type="InterPro" id="IPR027417">
    <property type="entry name" value="P-loop_NTPase"/>
</dbReference>
<dbReference type="Gene3D" id="3.40.50.300">
    <property type="entry name" value="P-loop containing nucleotide triphosphate hydrolases"/>
    <property type="match status" value="1"/>
</dbReference>
<feature type="domain" description="G" evidence="2">
    <location>
        <begin position="278"/>
        <end position="395"/>
    </location>
</feature>
<feature type="transmembrane region" description="Helical" evidence="1">
    <location>
        <begin position="37"/>
        <end position="55"/>
    </location>
</feature>
<keyword evidence="4" id="KW-1185">Reference proteome</keyword>
<name>A0A1V8M8Y2_9GAMM</name>
<dbReference type="Pfam" id="PF01926">
    <property type="entry name" value="MMR_HSR1"/>
    <property type="match status" value="1"/>
</dbReference>
<dbReference type="GO" id="GO:0030488">
    <property type="term" value="P:tRNA methylation"/>
    <property type="evidence" value="ECO:0007669"/>
    <property type="project" value="TreeGrafter"/>
</dbReference>
<evidence type="ECO:0000259" key="2">
    <source>
        <dbReference type="Pfam" id="PF01926"/>
    </source>
</evidence>
<protein>
    <recommendedName>
        <fullName evidence="2">G domain-containing protein</fullName>
    </recommendedName>
</protein>
<keyword evidence="1" id="KW-0472">Membrane</keyword>
<accession>A0A1V8M8Y2</accession>
<evidence type="ECO:0000313" key="3">
    <source>
        <dbReference type="EMBL" id="OQK17967.1"/>
    </source>
</evidence>
<gene>
    <name evidence="3" type="ORF">AU255_08955</name>
</gene>
<dbReference type="InterPro" id="IPR006073">
    <property type="entry name" value="GTP-bd"/>
</dbReference>
<dbReference type="AlphaFoldDB" id="A0A1V8M8Y2"/>
<feature type="transmembrane region" description="Helical" evidence="1">
    <location>
        <begin position="7"/>
        <end position="31"/>
    </location>
</feature>
<comment type="caution">
    <text evidence="3">The sequence shown here is derived from an EMBL/GenBank/DDBJ whole genome shotgun (WGS) entry which is preliminary data.</text>
</comment>
<dbReference type="GO" id="GO:0002098">
    <property type="term" value="P:tRNA wobble uridine modification"/>
    <property type="evidence" value="ECO:0007669"/>
    <property type="project" value="TreeGrafter"/>
</dbReference>
<evidence type="ECO:0000313" key="4">
    <source>
        <dbReference type="Proteomes" id="UP000191980"/>
    </source>
</evidence>
<dbReference type="SUPFAM" id="SSF52540">
    <property type="entry name" value="P-loop containing nucleoside triphosphate hydrolases"/>
    <property type="match status" value="1"/>
</dbReference>
<dbReference type="PANTHER" id="PTHR42714">
    <property type="entry name" value="TRNA MODIFICATION GTPASE GTPBP3"/>
    <property type="match status" value="1"/>
</dbReference>
<dbReference type="GO" id="GO:0005737">
    <property type="term" value="C:cytoplasm"/>
    <property type="evidence" value="ECO:0007669"/>
    <property type="project" value="TreeGrafter"/>
</dbReference>
<dbReference type="EMBL" id="LPUF01000001">
    <property type="protein sequence ID" value="OQK17967.1"/>
    <property type="molecule type" value="Genomic_DNA"/>
</dbReference>
<keyword evidence="1" id="KW-0812">Transmembrane</keyword>
<keyword evidence="1" id="KW-1133">Transmembrane helix</keyword>
<dbReference type="PANTHER" id="PTHR42714:SF2">
    <property type="entry name" value="TRNA MODIFICATION GTPASE GTPBP3, MITOCHONDRIAL"/>
    <property type="match status" value="1"/>
</dbReference>
<sequence length="513" mass="57745">MMNRTLWLRVAIFLLPCLPFLALMIAGGWVLWQEQLILIWAGVLLSCSGIAWILTQRLNQHESTNFFVRPINPETPFSQRDQEAWNAVEALSDQIKKESIQNLEQVDTWLQLGQRALAVVAQHYRPKSKKPELEIPATQLLSIIEKVSHDIHKLLNENIPFSHQITLADGLNIQAWIERLSGANTVLRLSRMALNPLSGVLSEAKNYAQGKASNLTQSYLKNWLLDTYIKKVGYYAILLYSGRMAVNTNKFESLSSKSQHDKNQAIKQKGALEKEPLRILIAGQTNAGKSTLINTLFDKPCAAADVVSCTSEITPYQLEQGGELSGLIFDTPGYGEQTNWLKNNREELDKTDLVLLVCQANNAARIADRNFIQEFQEHFETQVKRKLPPVILVVTHIDQLRPSREWKPPYNILEPNCTKSRNIRAAVDAIQQDLSLPASTIMVPVSLGSNDGLGVYNVDSLLQAIGQQMSEANRARLLRCISDTQSHENLSQLWKQVANSGLWIWRKIDHGSA</sequence>